<organism evidence="1">
    <name type="scientific">marine sediment metagenome</name>
    <dbReference type="NCBI Taxonomy" id="412755"/>
    <lineage>
        <taxon>unclassified sequences</taxon>
        <taxon>metagenomes</taxon>
        <taxon>ecological metagenomes</taxon>
    </lineage>
</organism>
<accession>X0WQZ6</accession>
<sequence>FRPVVDATFPLEKLREAQERMEKRQMFGKIVVTP</sequence>
<feature type="non-terminal residue" evidence="1">
    <location>
        <position position="1"/>
    </location>
</feature>
<dbReference type="AlphaFoldDB" id="X0WQZ6"/>
<protein>
    <submittedName>
        <fullName evidence="1">Uncharacterized protein</fullName>
    </submittedName>
</protein>
<evidence type="ECO:0000313" key="1">
    <source>
        <dbReference type="EMBL" id="GAG25632.1"/>
    </source>
</evidence>
<gene>
    <name evidence="1" type="ORF">S01H1_47960</name>
</gene>
<name>X0WQZ6_9ZZZZ</name>
<dbReference type="Pfam" id="PF13602">
    <property type="entry name" value="ADH_zinc_N_2"/>
    <property type="match status" value="1"/>
</dbReference>
<comment type="caution">
    <text evidence="1">The sequence shown here is derived from an EMBL/GenBank/DDBJ whole genome shotgun (WGS) entry which is preliminary data.</text>
</comment>
<dbReference type="EMBL" id="BARS01030774">
    <property type="protein sequence ID" value="GAG25632.1"/>
    <property type="molecule type" value="Genomic_DNA"/>
</dbReference>
<proteinExistence type="predicted"/>
<dbReference type="Gene3D" id="3.90.180.10">
    <property type="entry name" value="Medium-chain alcohol dehydrogenases, catalytic domain"/>
    <property type="match status" value="1"/>
</dbReference>
<reference evidence="1" key="1">
    <citation type="journal article" date="2014" name="Front. Microbiol.">
        <title>High frequency of phylogenetically diverse reductive dehalogenase-homologous genes in deep subseafloor sedimentary metagenomes.</title>
        <authorList>
            <person name="Kawai M."/>
            <person name="Futagami T."/>
            <person name="Toyoda A."/>
            <person name="Takaki Y."/>
            <person name="Nishi S."/>
            <person name="Hori S."/>
            <person name="Arai W."/>
            <person name="Tsubouchi T."/>
            <person name="Morono Y."/>
            <person name="Uchiyama I."/>
            <person name="Ito T."/>
            <person name="Fujiyama A."/>
            <person name="Inagaki F."/>
            <person name="Takami H."/>
        </authorList>
    </citation>
    <scope>NUCLEOTIDE SEQUENCE</scope>
    <source>
        <strain evidence="1">Expedition CK06-06</strain>
    </source>
</reference>